<dbReference type="Pfam" id="PF01648">
    <property type="entry name" value="ACPS"/>
    <property type="match status" value="1"/>
</dbReference>
<dbReference type="GO" id="GO:0019878">
    <property type="term" value="P:lysine biosynthetic process via aminoadipic acid"/>
    <property type="evidence" value="ECO:0007669"/>
    <property type="project" value="TreeGrafter"/>
</dbReference>
<proteinExistence type="inferred from homology"/>
<evidence type="ECO:0000256" key="2">
    <source>
        <dbReference type="ARBA" id="ARBA00022679"/>
    </source>
</evidence>
<dbReference type="Gene3D" id="3.90.470.20">
    <property type="entry name" value="4'-phosphopantetheinyl transferase domain"/>
    <property type="match status" value="2"/>
</dbReference>
<feature type="domain" description="4'-phosphopantetheinyl transferase N-terminal" evidence="4">
    <location>
        <begin position="20"/>
        <end position="96"/>
    </location>
</feature>
<dbReference type="eggNOG" id="COG2091">
    <property type="taxonomic scope" value="Bacteria"/>
</dbReference>
<reference evidence="5 6" key="1">
    <citation type="submission" date="2014-08" db="EMBL/GenBank/DDBJ databases">
        <authorList>
            <person name="den Bakker H.C."/>
        </authorList>
    </citation>
    <scope>NUCLEOTIDE SEQUENCE [LARGE SCALE GENOMIC DNA]</scope>
    <source>
        <strain evidence="5 6">DSM 18334</strain>
    </source>
</reference>
<dbReference type="InterPro" id="IPR050559">
    <property type="entry name" value="P-Pant_transferase_sf"/>
</dbReference>
<feature type="domain" description="4'-phosphopantetheinyl transferase" evidence="3">
    <location>
        <begin position="105"/>
        <end position="182"/>
    </location>
</feature>
<gene>
    <name evidence="5" type="ORF">PWYN_21350</name>
</gene>
<evidence type="ECO:0000259" key="3">
    <source>
        <dbReference type="Pfam" id="PF01648"/>
    </source>
</evidence>
<dbReference type="AlphaFoldDB" id="A0A098M3Q9"/>
<evidence type="ECO:0000313" key="6">
    <source>
        <dbReference type="Proteomes" id="UP000029734"/>
    </source>
</evidence>
<dbReference type="InterPro" id="IPR008278">
    <property type="entry name" value="4-PPantetheinyl_Trfase_dom"/>
</dbReference>
<dbReference type="Pfam" id="PF22624">
    <property type="entry name" value="AASDHPPT_N"/>
    <property type="match status" value="1"/>
</dbReference>
<keyword evidence="2" id="KW-0808">Transferase</keyword>
<dbReference type="PANTHER" id="PTHR12215:SF10">
    <property type="entry name" value="L-AMINOADIPATE-SEMIALDEHYDE DEHYDROGENASE-PHOSPHOPANTETHEINYL TRANSFERASE"/>
    <property type="match status" value="1"/>
</dbReference>
<keyword evidence="6" id="KW-1185">Reference proteome</keyword>
<evidence type="ECO:0000259" key="4">
    <source>
        <dbReference type="Pfam" id="PF22624"/>
    </source>
</evidence>
<protein>
    <submittedName>
        <fullName evidence="5">Uncharacterized protein</fullName>
    </submittedName>
</protein>
<comment type="similarity">
    <text evidence="1">Belongs to the P-Pant transferase superfamily. Gsp/Sfp/HetI/AcpT family.</text>
</comment>
<accession>A0A098M3Q9</accession>
<evidence type="ECO:0000256" key="1">
    <source>
        <dbReference type="ARBA" id="ARBA00010990"/>
    </source>
</evidence>
<dbReference type="PANTHER" id="PTHR12215">
    <property type="entry name" value="PHOSPHOPANTETHEINE TRANSFERASE"/>
    <property type="match status" value="1"/>
</dbReference>
<dbReference type="InterPro" id="IPR055066">
    <property type="entry name" value="AASDHPPT_N"/>
</dbReference>
<evidence type="ECO:0000313" key="5">
    <source>
        <dbReference type="EMBL" id="KGE17185.1"/>
    </source>
</evidence>
<reference evidence="5 6" key="2">
    <citation type="submission" date="2014-10" db="EMBL/GenBank/DDBJ databases">
        <title>Comparative genomics of the Paenibacillus odorifer group.</title>
        <authorList>
            <person name="Tsai Y.-C."/>
            <person name="Martin N."/>
            <person name="Korlach J."/>
            <person name="Wiedmann M."/>
        </authorList>
    </citation>
    <scope>NUCLEOTIDE SEQUENCE [LARGE SCALE GENOMIC DNA]</scope>
    <source>
        <strain evidence="5 6">DSM 18334</strain>
    </source>
</reference>
<dbReference type="STRING" id="268407.PWYN_21350"/>
<dbReference type="RefSeq" id="WP_036655760.1">
    <property type="nucleotide sequence ID" value="NZ_JQCR01000003.1"/>
</dbReference>
<dbReference type="GO" id="GO:0008897">
    <property type="term" value="F:holo-[acyl-carrier-protein] synthase activity"/>
    <property type="evidence" value="ECO:0007669"/>
    <property type="project" value="InterPro"/>
</dbReference>
<dbReference type="Proteomes" id="UP000029734">
    <property type="component" value="Unassembled WGS sequence"/>
</dbReference>
<organism evidence="5 6">
    <name type="scientific">Paenibacillus wynnii</name>
    <dbReference type="NCBI Taxonomy" id="268407"/>
    <lineage>
        <taxon>Bacteria</taxon>
        <taxon>Bacillati</taxon>
        <taxon>Bacillota</taxon>
        <taxon>Bacilli</taxon>
        <taxon>Bacillales</taxon>
        <taxon>Paenibacillaceae</taxon>
        <taxon>Paenibacillus</taxon>
    </lineage>
</organism>
<name>A0A098M3Q9_9BACL</name>
<dbReference type="EMBL" id="JQCR01000003">
    <property type="protein sequence ID" value="KGE17185.1"/>
    <property type="molecule type" value="Genomic_DNA"/>
</dbReference>
<dbReference type="OrthoDB" id="9808281at2"/>
<dbReference type="SUPFAM" id="SSF56214">
    <property type="entry name" value="4'-phosphopantetheinyl transferase"/>
    <property type="match status" value="2"/>
</dbReference>
<sequence>MQVIAVSLGSGSAFSISELLPYLSSEHRLVSRRLKREDDLRRSIIGDIMVRLIAMDIEGLRNDEIRIEKGVFGKPRLQHMREPWEFNLSHSGNWVVGIVGRKGHRVGIDIQKMGVVNPSLPRYTMSPSEMQKYLSLNPNEQKQYFYELWTRKESYLKMEGIGITVPLGSVFSNESSMNSELASPKNGNPVYFKQYSLDSSYKLTACSTDSRFPGECLVVRSSDLAEVFLRRCREQSAQTCSGVNDKLTEFVPIEAEVEERGLQLQ</sequence>
<comment type="caution">
    <text evidence="5">The sequence shown here is derived from an EMBL/GenBank/DDBJ whole genome shotgun (WGS) entry which is preliminary data.</text>
</comment>
<dbReference type="GO" id="GO:0000287">
    <property type="term" value="F:magnesium ion binding"/>
    <property type="evidence" value="ECO:0007669"/>
    <property type="project" value="InterPro"/>
</dbReference>
<dbReference type="InterPro" id="IPR037143">
    <property type="entry name" value="4-PPantetheinyl_Trfase_dom_sf"/>
</dbReference>
<dbReference type="GO" id="GO:0005829">
    <property type="term" value="C:cytosol"/>
    <property type="evidence" value="ECO:0007669"/>
    <property type="project" value="TreeGrafter"/>
</dbReference>